<evidence type="ECO:0000313" key="9">
    <source>
        <dbReference type="EMBL" id="MCL2914598.1"/>
    </source>
</evidence>
<evidence type="ECO:0000256" key="3">
    <source>
        <dbReference type="ARBA" id="ARBA00022729"/>
    </source>
</evidence>
<dbReference type="Proteomes" id="UP001202831">
    <property type="component" value="Unassembled WGS sequence"/>
</dbReference>
<proteinExistence type="predicted"/>
<accession>A0ABT0N833</accession>
<keyword evidence="3 8" id="KW-0732">Signal</keyword>
<organism evidence="9 10">
    <name type="scientific">Shewanella corallii</name>
    <dbReference type="NCBI Taxonomy" id="560080"/>
    <lineage>
        <taxon>Bacteria</taxon>
        <taxon>Pseudomonadati</taxon>
        <taxon>Pseudomonadota</taxon>
        <taxon>Gammaproteobacteria</taxon>
        <taxon>Alteromonadales</taxon>
        <taxon>Shewanellaceae</taxon>
        <taxon>Shewanella</taxon>
    </lineage>
</organism>
<keyword evidence="5" id="KW-0378">Hydrolase</keyword>
<keyword evidence="6" id="KW-0862">Zinc</keyword>
<evidence type="ECO:0000256" key="8">
    <source>
        <dbReference type="SAM" id="SignalP"/>
    </source>
</evidence>
<name>A0ABT0N833_9GAMM</name>
<evidence type="ECO:0000256" key="4">
    <source>
        <dbReference type="ARBA" id="ARBA00022764"/>
    </source>
</evidence>
<keyword evidence="10" id="KW-1185">Reference proteome</keyword>
<evidence type="ECO:0000256" key="5">
    <source>
        <dbReference type="ARBA" id="ARBA00022801"/>
    </source>
</evidence>
<keyword evidence="1" id="KW-0645">Protease</keyword>
<dbReference type="Gene3D" id="3.30.1380.10">
    <property type="match status" value="1"/>
</dbReference>
<dbReference type="InterPro" id="IPR009045">
    <property type="entry name" value="Zn_M74/Hedgehog-like"/>
</dbReference>
<evidence type="ECO:0000256" key="7">
    <source>
        <dbReference type="ARBA" id="ARBA00023049"/>
    </source>
</evidence>
<comment type="caution">
    <text evidence="9">The sequence shown here is derived from an EMBL/GenBank/DDBJ whole genome shotgun (WGS) entry which is preliminary data.</text>
</comment>
<dbReference type="Pfam" id="PF03411">
    <property type="entry name" value="Peptidase_M74"/>
    <property type="match status" value="1"/>
</dbReference>
<gene>
    <name evidence="9" type="ORF">L2725_12550</name>
</gene>
<evidence type="ECO:0000256" key="2">
    <source>
        <dbReference type="ARBA" id="ARBA00022723"/>
    </source>
</evidence>
<dbReference type="InterPro" id="IPR005073">
    <property type="entry name" value="Peptidase_M74"/>
</dbReference>
<keyword evidence="7" id="KW-0482">Metalloprotease</keyword>
<keyword evidence="4" id="KW-0574">Periplasm</keyword>
<keyword evidence="2" id="KW-0479">Metal-binding</keyword>
<evidence type="ECO:0000313" key="10">
    <source>
        <dbReference type="Proteomes" id="UP001202831"/>
    </source>
</evidence>
<evidence type="ECO:0000256" key="1">
    <source>
        <dbReference type="ARBA" id="ARBA00022670"/>
    </source>
</evidence>
<dbReference type="EMBL" id="JAKIKT010000004">
    <property type="protein sequence ID" value="MCL2914598.1"/>
    <property type="molecule type" value="Genomic_DNA"/>
</dbReference>
<feature type="signal peptide" evidence="8">
    <location>
        <begin position="1"/>
        <end position="18"/>
    </location>
</feature>
<reference evidence="9 10" key="1">
    <citation type="submission" date="2022-01" db="EMBL/GenBank/DDBJ databases">
        <title>Whole genome-based taxonomy of the Shewanellaceae.</title>
        <authorList>
            <person name="Martin-Rodriguez A.J."/>
        </authorList>
    </citation>
    <scope>NUCLEOTIDE SEQUENCE [LARGE SCALE GENOMIC DNA]</scope>
    <source>
        <strain evidence="9 10">DSM 21332</strain>
    </source>
</reference>
<protein>
    <submittedName>
        <fullName evidence="9">Penicillin-insensitive murein endopeptidase</fullName>
    </submittedName>
</protein>
<sequence>MKTIISLTLLLLTANVCADTSQCFGTTAKGSLEGGVMLPMSGDNFDNYSLVAVAAGRTYVHAKVRDILVASYKELETTQPGKVYMYGETGYARGGRFNPHKTHQNGLSVDFMTPVVNDEGESELLFTHVFNRFGYDIEFDAKGRYDDQHIDYDAMAAHIVALHKQARAQGVKIWRVIFDPKLQPGLFNTSDGDYLKAHIQFSTKPSWVRHDEHYHVDFDIPCKPVAVAKH</sequence>
<dbReference type="SUPFAM" id="SSF55166">
    <property type="entry name" value="Hedgehog/DD-peptidase"/>
    <property type="match status" value="1"/>
</dbReference>
<evidence type="ECO:0000256" key="6">
    <source>
        <dbReference type="ARBA" id="ARBA00022833"/>
    </source>
</evidence>
<feature type="chain" id="PRO_5045921776" evidence="8">
    <location>
        <begin position="19"/>
        <end position="230"/>
    </location>
</feature>
<dbReference type="RefSeq" id="WP_249249274.1">
    <property type="nucleotide sequence ID" value="NZ_JAKIKT010000004.1"/>
</dbReference>